<name>A0A183F4A8_HELPZ</name>
<feature type="compositionally biased region" description="Basic and acidic residues" evidence="1">
    <location>
        <begin position="701"/>
        <end position="712"/>
    </location>
</feature>
<evidence type="ECO:0000313" key="3">
    <source>
        <dbReference type="WBParaSite" id="HPBE_0000100001-mRNA-1"/>
    </source>
</evidence>
<dbReference type="AlphaFoldDB" id="A0A183F4A8"/>
<feature type="compositionally biased region" description="Basic and acidic residues" evidence="1">
    <location>
        <begin position="674"/>
        <end position="683"/>
    </location>
</feature>
<evidence type="ECO:0000256" key="1">
    <source>
        <dbReference type="SAM" id="MobiDB-lite"/>
    </source>
</evidence>
<feature type="compositionally biased region" description="Basic and acidic residues" evidence="1">
    <location>
        <begin position="734"/>
        <end position="743"/>
    </location>
</feature>
<dbReference type="Proteomes" id="UP000050761">
    <property type="component" value="Unassembled WGS sequence"/>
</dbReference>
<accession>A0A183F4A8</accession>
<feature type="region of interest" description="Disordered" evidence="1">
    <location>
        <begin position="880"/>
        <end position="975"/>
    </location>
</feature>
<sequence length="975" mass="108919">LRRAEESRRSAKVVVEGKQLSRYGRARKSMVDSEAERFSVEEICKADSVERGELVQMDSIPEDVTISISQTALSRIPLLQQFGWTGGQGQESEWYQKNLKSRMEAFGQRLSNWFNTLDYDGDVSNIQWAIAAALDELCSQIAVTILDEVYAQYYETVMRSSPDLAGASLGGDSASRSSTFSQLSTCYEILSVDDEVPTSRESSYSSYEYPSETESVLEVTDAYGKTDAFTASSWVDARASSLKELEAKEPAVSMPVQTDDKRIEEIENLRVGIEQISQYNQENLDDYVLETPKAGRTTPVTHPAVIEYSTAENYDGLAQELSSYEGQSGYLYSTGSRIPAKASAITDESEELAYWMAQTKASDPDPTEKSRPSADCAVIECRRDNSRLDDQMKEWFYSYQPSESHQEGYDKAITIHSRQISFSKSARSRRSLEEQVSDPITAVVSEKWTLTADEQKQDESVGQPAEEKSFADSFHPAYLEDRPNKREETAAERQREENSDNDPKSASGAEEEVPSELQSPALMYDRSSMLLEGTTQAVCDESASSSNDNLLIPTGHHEMESESIDSRAAELKNLALQQTGDLIGVRRLTENRGKAVAQEDEYCLHNDVDQLSRGQPVTADKHMEEPDEDSDSTSGADQELDSDQSSSIVLYNRSSPLLEDYIAPTDLLREDNHHSDYEERQTEKPAAATGHWKRSATPLATEEHPTDNHTQEHAFAQESSSEEERSITTENAEWIERSEDSSGAEKEILSDFSSSEGVVTYDQSSPLLDDYDIIGNIYSDEEDDNLLHQHAQLNSFMPTCAEQPTSSRLLEEKVGMTLLQNQQKVSDQWARPPSPPARAGDYIEDISPQTAQQHDQEMLTQEELDHIAYIQRLAEESSAVVALPPRPPPPSVTAEHKHEEEDEFGLPRYAESIEHEREPSEKSEATSGADEGVPSDVLEEHAFEEKASHWEPHVTPPSPPARTEDYVEDISSQTA</sequence>
<reference evidence="3" key="1">
    <citation type="submission" date="2019-09" db="UniProtKB">
        <authorList>
            <consortium name="WormBaseParasite"/>
        </authorList>
    </citation>
    <scope>IDENTIFICATION</scope>
</reference>
<feature type="region of interest" description="Disordered" evidence="1">
    <location>
        <begin position="451"/>
        <end position="566"/>
    </location>
</feature>
<feature type="compositionally biased region" description="Basic and acidic residues" evidence="1">
    <location>
        <begin position="478"/>
        <end position="503"/>
    </location>
</feature>
<organism evidence="2 3">
    <name type="scientific">Heligmosomoides polygyrus</name>
    <name type="common">Parasitic roundworm</name>
    <dbReference type="NCBI Taxonomy" id="6339"/>
    <lineage>
        <taxon>Eukaryota</taxon>
        <taxon>Metazoa</taxon>
        <taxon>Ecdysozoa</taxon>
        <taxon>Nematoda</taxon>
        <taxon>Chromadorea</taxon>
        <taxon>Rhabditida</taxon>
        <taxon>Rhabditina</taxon>
        <taxon>Rhabditomorpha</taxon>
        <taxon>Strongyloidea</taxon>
        <taxon>Heligmosomidae</taxon>
        <taxon>Heligmosomoides</taxon>
    </lineage>
</organism>
<feature type="compositionally biased region" description="Polar residues" evidence="1">
    <location>
        <begin position="533"/>
        <end position="549"/>
    </location>
</feature>
<feature type="compositionally biased region" description="Basic and acidic residues" evidence="1">
    <location>
        <begin position="555"/>
        <end position="566"/>
    </location>
</feature>
<feature type="region of interest" description="Disordered" evidence="1">
    <location>
        <begin position="598"/>
        <end position="655"/>
    </location>
</feature>
<feature type="compositionally biased region" description="Polar residues" evidence="1">
    <location>
        <begin position="643"/>
        <end position="655"/>
    </location>
</feature>
<proteinExistence type="predicted"/>
<evidence type="ECO:0000313" key="2">
    <source>
        <dbReference type="Proteomes" id="UP000050761"/>
    </source>
</evidence>
<feature type="compositionally biased region" description="Basic and acidic residues" evidence="1">
    <location>
        <begin position="911"/>
        <end position="924"/>
    </location>
</feature>
<feature type="compositionally biased region" description="Basic and acidic residues" evidence="1">
    <location>
        <begin position="453"/>
        <end position="470"/>
    </location>
</feature>
<keyword evidence="2" id="KW-1185">Reference proteome</keyword>
<protein>
    <submittedName>
        <fullName evidence="3">Actin filament-associated protein 1-like 1</fullName>
    </submittedName>
</protein>
<feature type="compositionally biased region" description="Basic and acidic residues" evidence="1">
    <location>
        <begin position="938"/>
        <end position="952"/>
    </location>
</feature>
<feature type="region of interest" description="Disordered" evidence="1">
    <location>
        <begin position="674"/>
        <end position="743"/>
    </location>
</feature>
<dbReference type="WBParaSite" id="HPBE_0000100001-mRNA-1">
    <property type="protein sequence ID" value="HPBE_0000100001-mRNA-1"/>
    <property type="gene ID" value="HPBE_0000100001"/>
</dbReference>